<name>A0A5M8Q1A7_9LECA</name>
<dbReference type="OrthoDB" id="1470350at2759"/>
<proteinExistence type="predicted"/>
<sequence>MVFNSSCPMGLRFNLLQPSFLAAFSGRYPWTIDDALRKYGDVLRIAPNKLAFFTPQAFLGKYSILTSQQFTDRPSDIYSPQQKNLEVFVKRNFENRGKDLGGIAWEQDPIHHREVAKKLSPAFSN</sequence>
<accession>A0A5M8Q1A7</accession>
<dbReference type="AlphaFoldDB" id="A0A5M8Q1A7"/>
<evidence type="ECO:0000313" key="2">
    <source>
        <dbReference type="Proteomes" id="UP000324767"/>
    </source>
</evidence>
<protein>
    <submittedName>
        <fullName evidence="1">Cytochrome P450</fullName>
    </submittedName>
</protein>
<gene>
    <name evidence="1" type="ORF">FRX48_01504</name>
</gene>
<reference evidence="1 2" key="1">
    <citation type="submission" date="2019-09" db="EMBL/GenBank/DDBJ databases">
        <title>The hologenome of the rock-dwelling lichen Lasallia pustulata.</title>
        <authorList>
            <person name="Greshake Tzovaras B."/>
            <person name="Segers F."/>
            <person name="Bicker A."/>
            <person name="Dal Grande F."/>
            <person name="Otte J."/>
            <person name="Hankeln T."/>
            <person name="Schmitt I."/>
            <person name="Ebersberger I."/>
        </authorList>
    </citation>
    <scope>NUCLEOTIDE SEQUENCE [LARGE SCALE GENOMIC DNA]</scope>
    <source>
        <strain evidence="1">A1-1</strain>
    </source>
</reference>
<organism evidence="1 2">
    <name type="scientific">Lasallia pustulata</name>
    <dbReference type="NCBI Taxonomy" id="136370"/>
    <lineage>
        <taxon>Eukaryota</taxon>
        <taxon>Fungi</taxon>
        <taxon>Dikarya</taxon>
        <taxon>Ascomycota</taxon>
        <taxon>Pezizomycotina</taxon>
        <taxon>Lecanoromycetes</taxon>
        <taxon>OSLEUM clade</taxon>
        <taxon>Umbilicariomycetidae</taxon>
        <taxon>Umbilicariales</taxon>
        <taxon>Umbilicariaceae</taxon>
        <taxon>Lasallia</taxon>
    </lineage>
</organism>
<dbReference type="EMBL" id="VXIT01000002">
    <property type="protein sequence ID" value="KAA6414754.1"/>
    <property type="molecule type" value="Genomic_DNA"/>
</dbReference>
<evidence type="ECO:0000313" key="1">
    <source>
        <dbReference type="EMBL" id="KAA6414754.1"/>
    </source>
</evidence>
<comment type="caution">
    <text evidence="1">The sequence shown here is derived from an EMBL/GenBank/DDBJ whole genome shotgun (WGS) entry which is preliminary data.</text>
</comment>
<dbReference type="Proteomes" id="UP000324767">
    <property type="component" value="Unassembled WGS sequence"/>
</dbReference>